<feature type="compositionally biased region" description="Low complexity" evidence="1">
    <location>
        <begin position="12"/>
        <end position="22"/>
    </location>
</feature>
<evidence type="ECO:0000256" key="1">
    <source>
        <dbReference type="SAM" id="MobiDB-lite"/>
    </source>
</evidence>
<dbReference type="EMBL" id="GBRH01213689">
    <property type="protein sequence ID" value="JAD84206.1"/>
    <property type="molecule type" value="Transcribed_RNA"/>
</dbReference>
<reference evidence="2" key="1">
    <citation type="submission" date="2014-09" db="EMBL/GenBank/DDBJ databases">
        <authorList>
            <person name="Magalhaes I.L.F."/>
            <person name="Oliveira U."/>
            <person name="Santos F.R."/>
            <person name="Vidigal T.H.D.A."/>
            <person name="Brescovit A.D."/>
            <person name="Santos A.J."/>
        </authorList>
    </citation>
    <scope>NUCLEOTIDE SEQUENCE</scope>
    <source>
        <tissue evidence="2">Shoot tissue taken approximately 20 cm above the soil surface</tissue>
    </source>
</reference>
<evidence type="ECO:0000313" key="2">
    <source>
        <dbReference type="EMBL" id="JAD84206.1"/>
    </source>
</evidence>
<protein>
    <submittedName>
        <fullName evidence="2">Uncharacterized protein</fullName>
    </submittedName>
</protein>
<proteinExistence type="predicted"/>
<feature type="region of interest" description="Disordered" evidence="1">
    <location>
        <begin position="1"/>
        <end position="84"/>
    </location>
</feature>
<dbReference type="AlphaFoldDB" id="A0A0A9D8S2"/>
<reference evidence="2" key="2">
    <citation type="journal article" date="2015" name="Data Brief">
        <title>Shoot transcriptome of the giant reed, Arundo donax.</title>
        <authorList>
            <person name="Barrero R.A."/>
            <person name="Guerrero F.D."/>
            <person name="Moolhuijzen P."/>
            <person name="Goolsby J.A."/>
            <person name="Tidwell J."/>
            <person name="Bellgard S.E."/>
            <person name="Bellgard M.I."/>
        </authorList>
    </citation>
    <scope>NUCLEOTIDE SEQUENCE</scope>
    <source>
        <tissue evidence="2">Shoot tissue taken approximately 20 cm above the soil surface</tissue>
    </source>
</reference>
<organism evidence="2">
    <name type="scientific">Arundo donax</name>
    <name type="common">Giant reed</name>
    <name type="synonym">Donax arundinaceus</name>
    <dbReference type="NCBI Taxonomy" id="35708"/>
    <lineage>
        <taxon>Eukaryota</taxon>
        <taxon>Viridiplantae</taxon>
        <taxon>Streptophyta</taxon>
        <taxon>Embryophyta</taxon>
        <taxon>Tracheophyta</taxon>
        <taxon>Spermatophyta</taxon>
        <taxon>Magnoliopsida</taxon>
        <taxon>Liliopsida</taxon>
        <taxon>Poales</taxon>
        <taxon>Poaceae</taxon>
        <taxon>PACMAD clade</taxon>
        <taxon>Arundinoideae</taxon>
        <taxon>Arundineae</taxon>
        <taxon>Arundo</taxon>
    </lineage>
</organism>
<accession>A0A0A9D8S2</accession>
<name>A0A0A9D8S2_ARUDO</name>
<sequence length="84" mass="9459">MLRRFLRHEPPESAISSEPGSSRSRRSLKKFLSFVDDKEPPKKKRSLSLRGSSMPTTPMSNLPGLDVERPVRPARNGSVIDIEN</sequence>